<dbReference type="Proteomes" id="UP000241769">
    <property type="component" value="Unassembled WGS sequence"/>
</dbReference>
<dbReference type="SUPFAM" id="SSF51197">
    <property type="entry name" value="Clavaminate synthase-like"/>
    <property type="match status" value="1"/>
</dbReference>
<dbReference type="PANTHER" id="PTHR48420:SF1">
    <property type="entry name" value="NON-HAEM DIOXYGENASE N-TERMINAL DOMAIN-CONTAINING PROTEIN"/>
    <property type="match status" value="1"/>
</dbReference>
<organism evidence="2 3">
    <name type="scientific">Planoprotostelium fungivorum</name>
    <dbReference type="NCBI Taxonomy" id="1890364"/>
    <lineage>
        <taxon>Eukaryota</taxon>
        <taxon>Amoebozoa</taxon>
        <taxon>Evosea</taxon>
        <taxon>Variosea</taxon>
        <taxon>Cavosteliida</taxon>
        <taxon>Cavosteliaceae</taxon>
        <taxon>Planoprotostelium</taxon>
    </lineage>
</organism>
<gene>
    <name evidence="2" type="ORF">PROFUN_11388</name>
</gene>
<feature type="domain" description="Non-haem dioxygenase N-terminal" evidence="1">
    <location>
        <begin position="19"/>
        <end position="141"/>
    </location>
</feature>
<comment type="caution">
    <text evidence="2">The sequence shown here is derived from an EMBL/GenBank/DDBJ whole genome shotgun (WGS) entry which is preliminary data.</text>
</comment>
<dbReference type="Pfam" id="PF14226">
    <property type="entry name" value="DIOX_N"/>
    <property type="match status" value="1"/>
</dbReference>
<dbReference type="InterPro" id="IPR026992">
    <property type="entry name" value="DIOX_N"/>
</dbReference>
<dbReference type="Gene3D" id="2.60.120.330">
    <property type="entry name" value="B-lactam Antibiotic, Isopenicillin N Synthase, Chain"/>
    <property type="match status" value="1"/>
</dbReference>
<evidence type="ECO:0000259" key="1">
    <source>
        <dbReference type="Pfam" id="PF14226"/>
    </source>
</evidence>
<keyword evidence="3" id="KW-1185">Reference proteome</keyword>
<dbReference type="InParanoid" id="A0A2P6N312"/>
<protein>
    <recommendedName>
        <fullName evidence="1">Non-haem dioxygenase N-terminal domain-containing protein</fullName>
    </recommendedName>
</protein>
<name>A0A2P6N312_9EUKA</name>
<evidence type="ECO:0000313" key="2">
    <source>
        <dbReference type="EMBL" id="PRP78348.1"/>
    </source>
</evidence>
<dbReference type="EMBL" id="MDYQ01000229">
    <property type="protein sequence ID" value="PRP78348.1"/>
    <property type="molecule type" value="Genomic_DNA"/>
</dbReference>
<accession>A0A2P6N312</accession>
<evidence type="ECO:0000313" key="3">
    <source>
        <dbReference type="Proteomes" id="UP000241769"/>
    </source>
</evidence>
<proteinExistence type="predicted"/>
<dbReference type="STRING" id="1890364.A0A2P6N312"/>
<dbReference type="PANTHER" id="PTHR48420">
    <property type="entry name" value="NON-HAEM DIOXYGENASE N-TERMINAL DOMAIN-CONTAINING PROTEIN"/>
    <property type="match status" value="1"/>
</dbReference>
<reference evidence="2 3" key="1">
    <citation type="journal article" date="2018" name="Genome Biol. Evol.">
        <title>Multiple Roots of Fruiting Body Formation in Amoebozoa.</title>
        <authorList>
            <person name="Hillmann F."/>
            <person name="Forbes G."/>
            <person name="Novohradska S."/>
            <person name="Ferling I."/>
            <person name="Riege K."/>
            <person name="Groth M."/>
            <person name="Westermann M."/>
            <person name="Marz M."/>
            <person name="Spaller T."/>
            <person name="Winckler T."/>
            <person name="Schaap P."/>
            <person name="Glockner G."/>
        </authorList>
    </citation>
    <scope>NUCLEOTIDE SEQUENCE [LARGE SCALE GENOMIC DNA]</scope>
    <source>
        <strain evidence="2 3">Jena</strain>
    </source>
</reference>
<dbReference type="InterPro" id="IPR027443">
    <property type="entry name" value="IPNS-like_sf"/>
</dbReference>
<dbReference type="AlphaFoldDB" id="A0A2P6N312"/>
<dbReference type="OrthoDB" id="438224at2759"/>
<sequence>MTVEEVKSIPSSAVEEVVVIQYEQLTDPSSDVSDLIEKAFGPDGIGILAVRGVPTFPEKRRALLPLSRQFALLPDEVKEKTVHASSCFSFGWSHGKEKLEGKPDYSKGSYYNNPVYDRPFDDENIIKEHPTFAHPNIWPHENLPELRDAFMQLGTLIVEVGVLLSKQCDKYVEKHNPSYQKGRVSNIIAASKTAKARLLHYFPLSKEAADKFESSHISEEEFMSSWCGWHNDHGSLTGLTSAMYLDEEGNEVPNPDPKSGLYARARSGELIKAAVSSTDVIFQIGETAQIHSGGLLQATPHCVRGATGQRSVGISRETFAVFMEPEWAEVMDAPVNVEEKKITEGTSGKYLPKGVPSLDTRWNNGISFSDFTTRTLSAYY</sequence>